<evidence type="ECO:0000313" key="1">
    <source>
        <dbReference type="EMBL" id="CRY95982.1"/>
    </source>
</evidence>
<dbReference type="EMBL" id="LN853457">
    <property type="protein sequence ID" value="CRY95982.1"/>
    <property type="molecule type" value="Genomic_DNA"/>
</dbReference>
<reference evidence="1" key="2">
    <citation type="submission" date="2015-07" db="EMBL/GenBank/DDBJ databases">
        <title>Plasmids, circular viruses and viroids from rat gut.</title>
        <authorList>
            <person name="Jorgensen T.J."/>
            <person name="Hansen M.A."/>
            <person name="Xu Z."/>
            <person name="Tabak M.A."/>
            <person name="Sorensen S.J."/>
            <person name="Hansen L.H."/>
        </authorList>
    </citation>
    <scope>NUCLEOTIDE SEQUENCE</scope>
    <source>
        <strain evidence="1">RGFK0852</strain>
    </source>
</reference>
<organism evidence="1">
    <name type="scientific">uncultured prokaryote</name>
    <dbReference type="NCBI Taxonomy" id="198431"/>
    <lineage>
        <taxon>unclassified sequences</taxon>
        <taxon>environmental samples</taxon>
    </lineage>
</organism>
<name>A0A0H5QJI8_9ZZZZ</name>
<protein>
    <submittedName>
        <fullName evidence="1">Uncharacterized protein</fullName>
    </submittedName>
</protein>
<proteinExistence type="predicted"/>
<accession>A0A0H5QJI8</accession>
<reference evidence="1" key="1">
    <citation type="submission" date="2015-06" db="EMBL/GenBank/DDBJ databases">
        <authorList>
            <person name="Joergensen T."/>
        </authorList>
    </citation>
    <scope>NUCLEOTIDE SEQUENCE</scope>
    <source>
        <strain evidence="1">RGFK0852</strain>
    </source>
</reference>
<dbReference type="AlphaFoldDB" id="A0A0H5QJI8"/>
<sequence>MAWPRHFLYSFRGHFGSSSGATLDEWSCGIRVGRVADGFPDLIASQVLAADAAGDWKKFFGTSTIGIGSNTFFDYVRLYTIGTDGKAEGEIFEAEPEGGPTAGRDAPSLPLQCSTVVTFDTVTRSRPRYGRIFVPTTGNDVGGAGRMSTSVQGNLLTAATTLVNDLNNLPGADVGDDVRAHIVSVVSSVGEGGIKPVLRVRVGDVVDTMRSRRNSLTESYVSADITP</sequence>